<evidence type="ECO:0000313" key="3">
    <source>
        <dbReference type="Proteomes" id="UP001597548"/>
    </source>
</evidence>
<protein>
    <recommendedName>
        <fullName evidence="1">Zinc beta-ribbon finger putative domain-containing protein</fullName>
    </recommendedName>
</protein>
<dbReference type="Proteomes" id="UP001597548">
    <property type="component" value="Unassembled WGS sequence"/>
</dbReference>
<dbReference type="RefSeq" id="WP_379660206.1">
    <property type="nucleotide sequence ID" value="NZ_JADILU010000017.1"/>
</dbReference>
<organism evidence="2 3">
    <name type="scientific">Psychroserpens luteus</name>
    <dbReference type="NCBI Taxonomy" id="1434066"/>
    <lineage>
        <taxon>Bacteria</taxon>
        <taxon>Pseudomonadati</taxon>
        <taxon>Bacteroidota</taxon>
        <taxon>Flavobacteriia</taxon>
        <taxon>Flavobacteriales</taxon>
        <taxon>Flavobacteriaceae</taxon>
        <taxon>Psychroserpens</taxon>
    </lineage>
</organism>
<feature type="domain" description="Zinc beta-ribbon finger putative" evidence="1">
    <location>
        <begin position="13"/>
        <end position="52"/>
    </location>
</feature>
<accession>A0ABW5ZYP5</accession>
<dbReference type="InterPro" id="IPR047731">
    <property type="entry name" value="Zinc_ribbon_put"/>
</dbReference>
<reference evidence="3" key="1">
    <citation type="journal article" date="2019" name="Int. J. Syst. Evol. Microbiol.">
        <title>The Global Catalogue of Microorganisms (GCM) 10K type strain sequencing project: providing services to taxonomists for standard genome sequencing and annotation.</title>
        <authorList>
            <consortium name="The Broad Institute Genomics Platform"/>
            <consortium name="The Broad Institute Genome Sequencing Center for Infectious Disease"/>
            <person name="Wu L."/>
            <person name="Ma J."/>
        </authorList>
    </citation>
    <scope>NUCLEOTIDE SEQUENCE [LARGE SCALE GENOMIC DNA]</scope>
    <source>
        <strain evidence="3">KCTC 32514</strain>
    </source>
</reference>
<proteinExistence type="predicted"/>
<sequence>MYYKYYFNKICLCILWQKTSVRYLDSDSKRYLDVNIGCCDREIKYANHLNPKGSLSIVLSAYD</sequence>
<dbReference type="EMBL" id="JBHUOS010000012">
    <property type="protein sequence ID" value="MFD2917133.1"/>
    <property type="molecule type" value="Genomic_DNA"/>
</dbReference>
<name>A0ABW5ZYP5_9FLAO</name>
<evidence type="ECO:0000313" key="2">
    <source>
        <dbReference type="EMBL" id="MFD2917133.1"/>
    </source>
</evidence>
<comment type="caution">
    <text evidence="2">The sequence shown here is derived from an EMBL/GenBank/DDBJ whole genome shotgun (WGS) entry which is preliminary data.</text>
</comment>
<gene>
    <name evidence="2" type="ORF">ACFS29_15885</name>
</gene>
<evidence type="ECO:0000259" key="1">
    <source>
        <dbReference type="Pfam" id="PF21957"/>
    </source>
</evidence>
<dbReference type="Pfam" id="PF21957">
    <property type="entry name" value="Zn_ribbon_16"/>
    <property type="match status" value="1"/>
</dbReference>
<keyword evidence="3" id="KW-1185">Reference proteome</keyword>